<dbReference type="EMBL" id="FORQ01000001">
    <property type="protein sequence ID" value="SFI75627.1"/>
    <property type="molecule type" value="Genomic_DNA"/>
</dbReference>
<dbReference type="SUPFAM" id="SSF63829">
    <property type="entry name" value="Calcium-dependent phosphotriesterase"/>
    <property type="match status" value="1"/>
</dbReference>
<dbReference type="InterPro" id="IPR011047">
    <property type="entry name" value="Quinoprotein_ADH-like_sf"/>
</dbReference>
<name>A0A1I3KT66_9FLAO</name>
<dbReference type="NCBIfam" id="TIGR04183">
    <property type="entry name" value="Por_Secre_tail"/>
    <property type="match status" value="1"/>
</dbReference>
<evidence type="ECO:0000259" key="2">
    <source>
        <dbReference type="Pfam" id="PF21544"/>
    </source>
</evidence>
<evidence type="ECO:0000313" key="4">
    <source>
        <dbReference type="Proteomes" id="UP000242560"/>
    </source>
</evidence>
<evidence type="ECO:0000256" key="1">
    <source>
        <dbReference type="ARBA" id="ARBA00022729"/>
    </source>
</evidence>
<dbReference type="Proteomes" id="UP000242560">
    <property type="component" value="Unassembled WGS sequence"/>
</dbReference>
<feature type="domain" description="PorZ N-terminal beta-propeller" evidence="2">
    <location>
        <begin position="47"/>
        <end position="187"/>
    </location>
</feature>
<keyword evidence="4" id="KW-1185">Reference proteome</keyword>
<sequence>MKKFLPFLLFFWILYFPAQKISSGKWSDLFSYNNVLVIREDAGKLIAATKNGIFFYTPATGEISKLSKANGLHEVKISAFDYNAETKTGLVGYENGSLDVISPDGITYVVDIPIATGYSGDKKINHISISGNLAVISVGYGVSIFRLDRKEFGDTAFFTNSVGVYEPAREAVIKENMVFAVTPNGLKKHAIDVTFPIYREWTMVSSGDFTQISSGNTTVFSSKNRVFFGNGNSFSALAGSFNDIRDVQVTDQNIIVTDQTKVLIYSLSGSLVKSFDAKEQLNTAIFSQSKIFAGTQVSGILTESGEVLKPDGPYSNTSYKIDLVDDQIVISSGGREGYNEPIYRNLGYYHFNGKEWIYPDFFKTFQGALNVLDAVINPAKKEEIFFVNYTFEAGKKGIYRMVDDVLKNKYITEDAFYKRIGGLTFDDNNQLFASTSEQAGKFGFYHYDAGADQFNLTTVVSGGDTQKPFAEDGILYLFSPYFDIRGGLVIYDYNNTPAVRGDDRFTVIRKENNLPASGVVSAALDKNDDLWIGTRIGLRVLQNPKSAIGEASPQAEPIIIEENGVGEELFRDTQILQIEVDSGNQKWISADGGGVFYLSANGEKTLQHFTRENSPLPTNDVTDIKVDKATGKVYFVTVEGVVVYQGDVVNVNDNFADVLVYPNPVVYSQHKRNVKIRGLAAKTNIRITDTAGNLVHQAVARGGFYEWNLLNHRGARVASGIYFVLMTNEDGTDTATAKIAVVN</sequence>
<dbReference type="InterPro" id="IPR015943">
    <property type="entry name" value="WD40/YVTN_repeat-like_dom_sf"/>
</dbReference>
<dbReference type="Pfam" id="PF21544">
    <property type="entry name" value="PorZ_N_b_propeller"/>
    <property type="match status" value="1"/>
</dbReference>
<dbReference type="Gene3D" id="2.130.10.10">
    <property type="entry name" value="YVTN repeat-like/Quinoprotein amine dehydrogenase"/>
    <property type="match status" value="1"/>
</dbReference>
<dbReference type="InterPro" id="IPR026444">
    <property type="entry name" value="Secre_tail"/>
</dbReference>
<dbReference type="SUPFAM" id="SSF50998">
    <property type="entry name" value="Quinoprotein alcohol dehydrogenase-like"/>
    <property type="match status" value="1"/>
</dbReference>
<protein>
    <submittedName>
        <fullName evidence="3">Por secretion system C-terminal sorting domain-containing protein</fullName>
    </submittedName>
</protein>
<dbReference type="AlphaFoldDB" id="A0A1I3KT66"/>
<evidence type="ECO:0000313" key="3">
    <source>
        <dbReference type="EMBL" id="SFI75627.1"/>
    </source>
</evidence>
<dbReference type="RefSeq" id="WP_089819138.1">
    <property type="nucleotide sequence ID" value="NZ_FORQ01000001.1"/>
</dbReference>
<accession>A0A1I3KT66</accession>
<gene>
    <name evidence="3" type="ORF">SAMN05421638_1001</name>
</gene>
<reference evidence="4" key="1">
    <citation type="submission" date="2016-10" db="EMBL/GenBank/DDBJ databases">
        <authorList>
            <person name="Varghese N."/>
            <person name="Submissions S."/>
        </authorList>
    </citation>
    <scope>NUCLEOTIDE SEQUENCE [LARGE SCALE GENOMIC DNA]</scope>
    <source>
        <strain evidence="4">DSM 22251</strain>
    </source>
</reference>
<dbReference type="InterPro" id="IPR048954">
    <property type="entry name" value="PorZ_N"/>
</dbReference>
<organism evidence="3 4">
    <name type="scientific">Kaistella treverensis</name>
    <dbReference type="NCBI Taxonomy" id="631455"/>
    <lineage>
        <taxon>Bacteria</taxon>
        <taxon>Pseudomonadati</taxon>
        <taxon>Bacteroidota</taxon>
        <taxon>Flavobacteriia</taxon>
        <taxon>Flavobacteriales</taxon>
        <taxon>Weeksellaceae</taxon>
        <taxon>Chryseobacterium group</taxon>
        <taxon>Kaistella</taxon>
    </lineage>
</organism>
<proteinExistence type="predicted"/>
<keyword evidence="1" id="KW-0732">Signal</keyword>